<evidence type="ECO:0000256" key="4">
    <source>
        <dbReference type="ARBA" id="ARBA00022475"/>
    </source>
</evidence>
<dbReference type="RefSeq" id="WP_230739216.1">
    <property type="nucleotide sequence ID" value="NZ_JAJNDB010000007.1"/>
</dbReference>
<feature type="transmembrane region" description="Helical" evidence="9">
    <location>
        <begin position="310"/>
        <end position="328"/>
    </location>
</feature>
<keyword evidence="5 9" id="KW-0812">Transmembrane</keyword>
<dbReference type="SUPFAM" id="SSF103473">
    <property type="entry name" value="MFS general substrate transporter"/>
    <property type="match status" value="1"/>
</dbReference>
<proteinExistence type="inferred from homology"/>
<dbReference type="Gene3D" id="1.20.1250.20">
    <property type="entry name" value="MFS general substrate transporter like domains"/>
    <property type="match status" value="2"/>
</dbReference>
<accession>A0ABS8PGY0</accession>
<feature type="transmembrane region" description="Helical" evidence="9">
    <location>
        <begin position="153"/>
        <end position="176"/>
    </location>
</feature>
<keyword evidence="4" id="KW-1003">Cell membrane</keyword>
<sequence length="446" mass="47447">MSQSPTGTVEADPTLVRRAIAASAIGNATEWFDYGVYAYVATQIGDAFFPGEYSTLASMLVFAVSFVLRPLGGIFWGALGDRVGRRAVLAMTILLMSAATFLVGVLPTAASVGVLAPILLLILRMVQGFATGGEYGGAATFMAEYAPDRRRGFFGSFLEVGTLSGFTLAIIVVGVTEASIGSEAMAAWGWRVPFLLGLPLGLVGLYLRSRLEDTPVFRELEEQGRVQQSARTRLVDLVRLYWRPLLMLGGLVVALNVANYTLLTYSPTYLQETIGMGSGATDLLIAIGQAAMIIFLPLAGAWSDRIGRKPLWWISLIGMFVLVVPMYLLMAQGFVGALVGFAVLGVIYTLQLGTISSTFPAMFPTQVRYVGFAAAYNIATAIFGGTAPAVSEALIGATGSKLIPAYVMMVAFVVGMVALWFVPETRGCSLRGTEIPRAVEAPPVAA</sequence>
<dbReference type="PANTHER" id="PTHR43528">
    <property type="entry name" value="ALPHA-KETOGLUTARATE PERMEASE"/>
    <property type="match status" value="1"/>
</dbReference>
<feature type="transmembrane region" description="Helical" evidence="9">
    <location>
        <begin position="56"/>
        <end position="76"/>
    </location>
</feature>
<evidence type="ECO:0000259" key="10">
    <source>
        <dbReference type="PROSITE" id="PS50850"/>
    </source>
</evidence>
<dbReference type="EMBL" id="JAJNDB010000007">
    <property type="protein sequence ID" value="MCD2197293.1"/>
    <property type="molecule type" value="Genomic_DNA"/>
</dbReference>
<evidence type="ECO:0000256" key="6">
    <source>
        <dbReference type="ARBA" id="ARBA00022847"/>
    </source>
</evidence>
<feature type="transmembrane region" description="Helical" evidence="9">
    <location>
        <begin position="402"/>
        <end position="422"/>
    </location>
</feature>
<gene>
    <name evidence="11" type="ORF">LQ327_28365</name>
</gene>
<feature type="transmembrane region" description="Helical" evidence="9">
    <location>
        <begin position="188"/>
        <end position="207"/>
    </location>
</feature>
<feature type="transmembrane region" description="Helical" evidence="9">
    <location>
        <begin position="334"/>
        <end position="355"/>
    </location>
</feature>
<evidence type="ECO:0000256" key="5">
    <source>
        <dbReference type="ARBA" id="ARBA00022692"/>
    </source>
</evidence>
<dbReference type="PROSITE" id="PS50850">
    <property type="entry name" value="MFS"/>
    <property type="match status" value="1"/>
</dbReference>
<feature type="transmembrane region" description="Helical" evidence="9">
    <location>
        <begin position="283"/>
        <end position="303"/>
    </location>
</feature>
<feature type="transmembrane region" description="Helical" evidence="9">
    <location>
        <begin position="240"/>
        <end position="263"/>
    </location>
</feature>
<dbReference type="Proteomes" id="UP001199469">
    <property type="component" value="Unassembled WGS sequence"/>
</dbReference>
<evidence type="ECO:0000256" key="3">
    <source>
        <dbReference type="ARBA" id="ARBA00022448"/>
    </source>
</evidence>
<evidence type="ECO:0000313" key="11">
    <source>
        <dbReference type="EMBL" id="MCD2197293.1"/>
    </source>
</evidence>
<feature type="transmembrane region" description="Helical" evidence="9">
    <location>
        <begin position="112"/>
        <end position="132"/>
    </location>
</feature>
<keyword evidence="6" id="KW-0769">Symport</keyword>
<evidence type="ECO:0000313" key="12">
    <source>
        <dbReference type="Proteomes" id="UP001199469"/>
    </source>
</evidence>
<dbReference type="PROSITE" id="PS00216">
    <property type="entry name" value="SUGAR_TRANSPORT_1"/>
    <property type="match status" value="1"/>
</dbReference>
<evidence type="ECO:0000256" key="7">
    <source>
        <dbReference type="ARBA" id="ARBA00022989"/>
    </source>
</evidence>
<dbReference type="InterPro" id="IPR011701">
    <property type="entry name" value="MFS"/>
</dbReference>
<organism evidence="11 12">
    <name type="scientific">Actinomycetospora endophytica</name>
    <dbReference type="NCBI Taxonomy" id="2291215"/>
    <lineage>
        <taxon>Bacteria</taxon>
        <taxon>Bacillati</taxon>
        <taxon>Actinomycetota</taxon>
        <taxon>Actinomycetes</taxon>
        <taxon>Pseudonocardiales</taxon>
        <taxon>Pseudonocardiaceae</taxon>
        <taxon>Actinomycetospora</taxon>
    </lineage>
</organism>
<evidence type="ECO:0000256" key="2">
    <source>
        <dbReference type="ARBA" id="ARBA00008240"/>
    </source>
</evidence>
<evidence type="ECO:0000256" key="9">
    <source>
        <dbReference type="SAM" id="Phobius"/>
    </source>
</evidence>
<feature type="domain" description="Major facilitator superfamily (MFS) profile" evidence="10">
    <location>
        <begin position="19"/>
        <end position="426"/>
    </location>
</feature>
<reference evidence="11 12" key="1">
    <citation type="submission" date="2021-11" db="EMBL/GenBank/DDBJ databases">
        <title>Draft genome sequence of Actinomycetospora sp. SF1 isolated from the rhizosphere soil.</title>
        <authorList>
            <person name="Duangmal K."/>
            <person name="Chantavorakit T."/>
        </authorList>
    </citation>
    <scope>NUCLEOTIDE SEQUENCE [LARGE SCALE GENOMIC DNA]</scope>
    <source>
        <strain evidence="11 12">TBRC 5722</strain>
    </source>
</reference>
<keyword evidence="3" id="KW-0813">Transport</keyword>
<feature type="transmembrane region" description="Helical" evidence="9">
    <location>
        <begin position="88"/>
        <end position="106"/>
    </location>
</feature>
<comment type="subcellular location">
    <subcellularLocation>
        <location evidence="1">Cell membrane</location>
        <topology evidence="1">Multi-pass membrane protein</topology>
    </subcellularLocation>
</comment>
<dbReference type="InterPro" id="IPR020846">
    <property type="entry name" value="MFS_dom"/>
</dbReference>
<dbReference type="Pfam" id="PF07690">
    <property type="entry name" value="MFS_1"/>
    <property type="match status" value="1"/>
</dbReference>
<protein>
    <submittedName>
        <fullName evidence="11">MFS transporter</fullName>
    </submittedName>
</protein>
<evidence type="ECO:0000256" key="1">
    <source>
        <dbReference type="ARBA" id="ARBA00004651"/>
    </source>
</evidence>
<dbReference type="InterPro" id="IPR051084">
    <property type="entry name" value="H+-coupled_symporters"/>
</dbReference>
<dbReference type="PANTHER" id="PTHR43528:SF1">
    <property type="entry name" value="ALPHA-KETOGLUTARATE PERMEASE"/>
    <property type="match status" value="1"/>
</dbReference>
<feature type="transmembrane region" description="Helical" evidence="9">
    <location>
        <begin position="367"/>
        <end position="390"/>
    </location>
</feature>
<keyword evidence="12" id="KW-1185">Reference proteome</keyword>
<name>A0ABS8PGY0_9PSEU</name>
<dbReference type="PROSITE" id="PS00217">
    <property type="entry name" value="SUGAR_TRANSPORT_2"/>
    <property type="match status" value="1"/>
</dbReference>
<keyword evidence="7 9" id="KW-1133">Transmembrane helix</keyword>
<comment type="similarity">
    <text evidence="2">Belongs to the major facilitator superfamily. Metabolite:H+ Symporter (MHS) family (TC 2.A.1.6) family.</text>
</comment>
<comment type="caution">
    <text evidence="11">The sequence shown here is derived from an EMBL/GenBank/DDBJ whole genome shotgun (WGS) entry which is preliminary data.</text>
</comment>
<dbReference type="InterPro" id="IPR005829">
    <property type="entry name" value="Sugar_transporter_CS"/>
</dbReference>
<dbReference type="InterPro" id="IPR036259">
    <property type="entry name" value="MFS_trans_sf"/>
</dbReference>
<evidence type="ECO:0000256" key="8">
    <source>
        <dbReference type="ARBA" id="ARBA00023136"/>
    </source>
</evidence>
<keyword evidence="8 9" id="KW-0472">Membrane</keyword>